<organism evidence="1 2">
    <name type="scientific">Suillus plorans</name>
    <dbReference type="NCBI Taxonomy" id="116603"/>
    <lineage>
        <taxon>Eukaryota</taxon>
        <taxon>Fungi</taxon>
        <taxon>Dikarya</taxon>
        <taxon>Basidiomycota</taxon>
        <taxon>Agaricomycotina</taxon>
        <taxon>Agaricomycetes</taxon>
        <taxon>Agaricomycetidae</taxon>
        <taxon>Boletales</taxon>
        <taxon>Suillineae</taxon>
        <taxon>Suillaceae</taxon>
        <taxon>Suillus</taxon>
    </lineage>
</organism>
<dbReference type="RefSeq" id="XP_041152832.1">
    <property type="nucleotide sequence ID" value="XM_041300910.1"/>
</dbReference>
<dbReference type="OrthoDB" id="10601015at2759"/>
<gene>
    <name evidence="1" type="ORF">HD556DRAFT_1314292</name>
</gene>
<protein>
    <submittedName>
        <fullName evidence="1">Uncharacterized protein</fullName>
    </submittedName>
</protein>
<comment type="caution">
    <text evidence="1">The sequence shown here is derived from an EMBL/GenBank/DDBJ whole genome shotgun (WGS) entry which is preliminary data.</text>
</comment>
<dbReference type="AlphaFoldDB" id="A0A9P7AAC8"/>
<accession>A0A9P7AAC8</accession>
<dbReference type="Proteomes" id="UP000719766">
    <property type="component" value="Unassembled WGS sequence"/>
</dbReference>
<evidence type="ECO:0000313" key="1">
    <source>
        <dbReference type="EMBL" id="KAG1785349.1"/>
    </source>
</evidence>
<dbReference type="GeneID" id="64594674"/>
<sequence length="100" mass="11453">MRDKEVLVVARRPDTASEIARRVKNPKPWSISSVDKVLSTNTSVVKYLRRRPEQSGTELVKTSVKCEPWGEPRGRGLVCLPLSEETRYLPIQESTDRWMA</sequence>
<name>A0A9P7AAC8_9AGAM</name>
<proteinExistence type="predicted"/>
<dbReference type="EMBL" id="JABBWE010000112">
    <property type="protein sequence ID" value="KAG1785349.1"/>
    <property type="molecule type" value="Genomic_DNA"/>
</dbReference>
<keyword evidence="2" id="KW-1185">Reference proteome</keyword>
<reference evidence="1" key="1">
    <citation type="journal article" date="2020" name="New Phytol.">
        <title>Comparative genomics reveals dynamic genome evolution in host specialist ectomycorrhizal fungi.</title>
        <authorList>
            <person name="Lofgren L.A."/>
            <person name="Nguyen N.H."/>
            <person name="Vilgalys R."/>
            <person name="Ruytinx J."/>
            <person name="Liao H.L."/>
            <person name="Branco S."/>
            <person name="Kuo A."/>
            <person name="LaButti K."/>
            <person name="Lipzen A."/>
            <person name="Andreopoulos W."/>
            <person name="Pangilinan J."/>
            <person name="Riley R."/>
            <person name="Hundley H."/>
            <person name="Na H."/>
            <person name="Barry K."/>
            <person name="Grigoriev I.V."/>
            <person name="Stajich J.E."/>
            <person name="Kennedy P.G."/>
        </authorList>
    </citation>
    <scope>NUCLEOTIDE SEQUENCE</scope>
    <source>
        <strain evidence="1">S12</strain>
    </source>
</reference>
<evidence type="ECO:0000313" key="2">
    <source>
        <dbReference type="Proteomes" id="UP000719766"/>
    </source>
</evidence>